<dbReference type="OrthoDB" id="3265906at2759"/>
<dbReference type="Proteomes" id="UP000019804">
    <property type="component" value="Unassembled WGS sequence"/>
</dbReference>
<reference evidence="2" key="1">
    <citation type="journal article" date="2014" name="Nat. Commun.">
        <title>Genomic adaptations of the halophilic Dead Sea filamentous fungus Eurotium rubrum.</title>
        <authorList>
            <person name="Kis-Papo T."/>
            <person name="Weig A.R."/>
            <person name="Riley R."/>
            <person name="Persoh D."/>
            <person name="Salamov A."/>
            <person name="Sun H."/>
            <person name="Lipzen A."/>
            <person name="Wasser S.P."/>
            <person name="Rambold G."/>
            <person name="Grigoriev I.V."/>
            <person name="Nevo E."/>
        </authorList>
    </citation>
    <scope>NUCLEOTIDE SEQUENCE [LARGE SCALE GENOMIC DNA]</scope>
    <source>
        <strain evidence="2">CBS 135680</strain>
    </source>
</reference>
<organism evidence="1 2">
    <name type="scientific">Aspergillus ruber (strain CBS 135680)</name>
    <dbReference type="NCBI Taxonomy" id="1388766"/>
    <lineage>
        <taxon>Eukaryota</taxon>
        <taxon>Fungi</taxon>
        <taxon>Dikarya</taxon>
        <taxon>Ascomycota</taxon>
        <taxon>Pezizomycotina</taxon>
        <taxon>Eurotiomycetes</taxon>
        <taxon>Eurotiomycetidae</taxon>
        <taxon>Eurotiales</taxon>
        <taxon>Aspergillaceae</taxon>
        <taxon>Aspergillus</taxon>
        <taxon>Aspergillus subgen. Aspergillus</taxon>
    </lineage>
</organism>
<dbReference type="AlphaFoldDB" id="A0A017S417"/>
<accession>A0A017S417</accession>
<sequence>MTRQEPHLFSKEQEVGIPLSGNTVLNVGFGFGLNTEAMSSMGAKVFGVEPDTGPTTRPTYLVLLMAGAYGVDARGSSLPRSPSISGTNIDTAEALHTATINHYREDRTLLLQNNYNGWANPEDLAPIPQCIAQQD</sequence>
<dbReference type="SUPFAM" id="SSF53335">
    <property type="entry name" value="S-adenosyl-L-methionine-dependent methyltransferases"/>
    <property type="match status" value="1"/>
</dbReference>
<dbReference type="GeneID" id="63695557"/>
<dbReference type="HOGENOM" id="CLU_1885358_0_0_1"/>
<keyword evidence="2" id="KW-1185">Reference proteome</keyword>
<protein>
    <submittedName>
        <fullName evidence="1">Uncharacterized protein</fullName>
    </submittedName>
</protein>
<dbReference type="InterPro" id="IPR029063">
    <property type="entry name" value="SAM-dependent_MTases_sf"/>
</dbReference>
<gene>
    <name evidence="1" type="ORF">EURHEDRAFT_406032</name>
</gene>
<name>A0A017S417_ASPRC</name>
<dbReference type="EMBL" id="KK088444">
    <property type="protein sequence ID" value="EYE91546.1"/>
    <property type="molecule type" value="Genomic_DNA"/>
</dbReference>
<dbReference type="RefSeq" id="XP_040635236.1">
    <property type="nucleotide sequence ID" value="XM_040780433.1"/>
</dbReference>
<evidence type="ECO:0000313" key="1">
    <source>
        <dbReference type="EMBL" id="EYE91546.1"/>
    </source>
</evidence>
<proteinExistence type="predicted"/>
<evidence type="ECO:0000313" key="2">
    <source>
        <dbReference type="Proteomes" id="UP000019804"/>
    </source>
</evidence>